<organism evidence="1 2">
    <name type="scientific">Mya arenaria</name>
    <name type="common">Soft-shell clam</name>
    <dbReference type="NCBI Taxonomy" id="6604"/>
    <lineage>
        <taxon>Eukaryota</taxon>
        <taxon>Metazoa</taxon>
        <taxon>Spiralia</taxon>
        <taxon>Lophotrochozoa</taxon>
        <taxon>Mollusca</taxon>
        <taxon>Bivalvia</taxon>
        <taxon>Autobranchia</taxon>
        <taxon>Heteroconchia</taxon>
        <taxon>Euheterodonta</taxon>
        <taxon>Imparidentia</taxon>
        <taxon>Neoheterodontei</taxon>
        <taxon>Myida</taxon>
        <taxon>Myoidea</taxon>
        <taxon>Myidae</taxon>
        <taxon>Mya</taxon>
    </lineage>
</organism>
<dbReference type="PANTHER" id="PTHR19297:SF191">
    <property type="entry name" value="PROTEIN XYLOSYLTRANSFERASE"/>
    <property type="match status" value="1"/>
</dbReference>
<evidence type="ECO:0000313" key="2">
    <source>
        <dbReference type="Proteomes" id="UP001164746"/>
    </source>
</evidence>
<keyword evidence="2" id="KW-1185">Reference proteome</keyword>
<proteinExistence type="predicted"/>
<sequence>MLWIYFVLHDPIAADILNWTRKTAIPDETFFSTLNHNPSLRVPGSYKGIPETDEVVKPFLARYKNWAWSGLKCHGKQVRSICINGVRDLQIMRDTKQLFVNKFHQGFHPLAYDCLEELLFNRTRDGHLGLSIFDSTYYASLGFVKNRVGL</sequence>
<evidence type="ECO:0000313" key="1">
    <source>
        <dbReference type="EMBL" id="WAR05056.1"/>
    </source>
</evidence>
<reference evidence="1" key="1">
    <citation type="submission" date="2022-11" db="EMBL/GenBank/DDBJ databases">
        <title>Centuries of genome instability and evolution in soft-shell clam transmissible cancer (bioRxiv).</title>
        <authorList>
            <person name="Hart S.F.M."/>
            <person name="Yonemitsu M.A."/>
            <person name="Giersch R.M."/>
            <person name="Beal B.F."/>
            <person name="Arriagada G."/>
            <person name="Davis B.W."/>
            <person name="Ostrander E.A."/>
            <person name="Goff S.P."/>
            <person name="Metzger M.J."/>
        </authorList>
    </citation>
    <scope>NUCLEOTIDE SEQUENCE</scope>
    <source>
        <strain evidence="1">MELC-2E11</strain>
        <tissue evidence="1">Siphon/mantle</tissue>
    </source>
</reference>
<gene>
    <name evidence="1" type="ORF">MAR_020425</name>
</gene>
<name>A0ABY7E8Y5_MYAAR</name>
<dbReference type="PANTHER" id="PTHR19297">
    <property type="entry name" value="GLYCOSYLTRANSFERASE 14 FAMILY MEMBER"/>
    <property type="match status" value="1"/>
</dbReference>
<accession>A0ABY7E8Y5</accession>
<dbReference type="EMBL" id="CP111016">
    <property type="protein sequence ID" value="WAR05056.1"/>
    <property type="molecule type" value="Genomic_DNA"/>
</dbReference>
<protein>
    <submittedName>
        <fullName evidence="1">GCNT2-like protein</fullName>
    </submittedName>
</protein>
<dbReference type="Proteomes" id="UP001164746">
    <property type="component" value="Chromosome 5"/>
</dbReference>